<evidence type="ECO:0000313" key="3">
    <source>
        <dbReference type="EMBL" id="STY97953.1"/>
    </source>
</evidence>
<gene>
    <name evidence="3" type="ORF">NCTC10465_01751</name>
    <name evidence="2" type="ORF">YHS_02695</name>
</gene>
<evidence type="ECO:0000313" key="2">
    <source>
        <dbReference type="EMBL" id="ATQ82828.1"/>
    </source>
</evidence>
<sequence>MFPEHRELISKLKTSDKHFEKLFDKHNDLDAQIINLEKDPVAAGSRDDEIEALKKQKLQLKDEIYKILEDNKNK</sequence>
<dbReference type="EMBL" id="UGPY01000001">
    <property type="protein sequence ID" value="STY97953.1"/>
    <property type="molecule type" value="Genomic_DNA"/>
</dbReference>
<keyword evidence="5" id="KW-1185">Reference proteome</keyword>
<dbReference type="AlphaFoldDB" id="A0A0X8K7F9"/>
<organism evidence="3 5">
    <name type="scientific">Faucicola osloensis</name>
    <name type="common">Moraxella osloensis</name>
    <dbReference type="NCBI Taxonomy" id="34062"/>
    <lineage>
        <taxon>Bacteria</taxon>
        <taxon>Pseudomonadati</taxon>
        <taxon>Pseudomonadota</taxon>
        <taxon>Gammaproteobacteria</taxon>
        <taxon>Moraxellales</taxon>
        <taxon>Moraxellaceae</taxon>
        <taxon>Faucicola</taxon>
    </lineage>
</organism>
<dbReference type="Proteomes" id="UP000255230">
    <property type="component" value="Unassembled WGS sequence"/>
</dbReference>
<proteinExistence type="predicted"/>
<dbReference type="EMBL" id="CP024176">
    <property type="protein sequence ID" value="ATQ82828.1"/>
    <property type="molecule type" value="Genomic_DNA"/>
</dbReference>
<dbReference type="InterPro" id="IPR038444">
    <property type="entry name" value="DUF465_sf"/>
</dbReference>
<evidence type="ECO:0000313" key="5">
    <source>
        <dbReference type="Proteomes" id="UP000255230"/>
    </source>
</evidence>
<name>A0A0X8K7F9_FAUOS</name>
<dbReference type="InterPro" id="IPR007420">
    <property type="entry name" value="DUF465"/>
</dbReference>
<reference evidence="3 5" key="3">
    <citation type="submission" date="2018-06" db="EMBL/GenBank/DDBJ databases">
        <authorList>
            <consortium name="Pathogen Informatics"/>
            <person name="Doyle S."/>
        </authorList>
    </citation>
    <scope>NUCLEOTIDE SEQUENCE [LARGE SCALE GENOMIC DNA]</scope>
    <source>
        <strain evidence="3 5">NCTC10465</strain>
    </source>
</reference>
<dbReference type="KEGG" id="mos:AXE82_09420"/>
<dbReference type="GeneID" id="35777969"/>
<reference evidence="2" key="1">
    <citation type="submission" date="2017-11" db="EMBL/GenBank/DDBJ databases">
        <title>Complete Genome Sequence from Moraxella oslensis YHS isolated from human skin.</title>
        <authorList>
            <person name="Lee K."/>
            <person name="Lim J.Y."/>
            <person name="Hwang I."/>
        </authorList>
    </citation>
    <scope>NUCLEOTIDE SEQUENCE</scope>
    <source>
        <strain evidence="2">YHS</strain>
    </source>
</reference>
<keyword evidence="1" id="KW-0175">Coiled coil</keyword>
<feature type="coiled-coil region" evidence="1">
    <location>
        <begin position="19"/>
        <end position="70"/>
    </location>
</feature>
<dbReference type="Gene3D" id="6.10.280.50">
    <property type="match status" value="1"/>
</dbReference>
<dbReference type="RefSeq" id="WP_062334032.1">
    <property type="nucleotide sequence ID" value="NZ_CBCRZU010000002.1"/>
</dbReference>
<accession>A0A0X8K7F9</accession>
<dbReference type="Pfam" id="PF04325">
    <property type="entry name" value="DUF465"/>
    <property type="match status" value="1"/>
</dbReference>
<reference evidence="4" key="2">
    <citation type="journal article" date="2018" name="Genome Announc.">
        <title>Complete Genome Sequences of Three Moraxella osloensis Strains Isolated from Human Skin.</title>
        <authorList>
            <person name="Lim J.Y."/>
            <person name="Hwang I."/>
            <person name="Ganzorig M."/>
            <person name="Huang S.L."/>
            <person name="Cho G.S."/>
            <person name="Franz C.M.A.P."/>
            <person name="Lee K."/>
        </authorList>
    </citation>
    <scope>NUCLEOTIDE SEQUENCE [LARGE SCALE GENOMIC DNA]</scope>
    <source>
        <strain evidence="4">YHS</strain>
    </source>
</reference>
<evidence type="ECO:0000256" key="1">
    <source>
        <dbReference type="SAM" id="Coils"/>
    </source>
</evidence>
<protein>
    <submittedName>
        <fullName evidence="2">DUF465 domain-containing protein</fullName>
    </submittedName>
    <submittedName>
        <fullName evidence="3">Uncharacterized protein conserved in bacteria</fullName>
    </submittedName>
</protein>
<evidence type="ECO:0000313" key="4">
    <source>
        <dbReference type="Proteomes" id="UP000229521"/>
    </source>
</evidence>